<dbReference type="Proteomes" id="UP001346149">
    <property type="component" value="Unassembled WGS sequence"/>
</dbReference>
<accession>A0AAN7LF25</accession>
<dbReference type="EMBL" id="JAXQNO010000012">
    <property type="protein sequence ID" value="KAK4786838.1"/>
    <property type="molecule type" value="Genomic_DNA"/>
</dbReference>
<dbReference type="Pfam" id="PF14299">
    <property type="entry name" value="PP2"/>
    <property type="match status" value="1"/>
</dbReference>
<evidence type="ECO:0000313" key="1">
    <source>
        <dbReference type="EMBL" id="KAK4786838.1"/>
    </source>
</evidence>
<gene>
    <name evidence="1" type="ORF">SAY86_010671</name>
</gene>
<dbReference type="PANTHER" id="PTHR48478:SF1">
    <property type="entry name" value="LECTIN-LIKE"/>
    <property type="match status" value="1"/>
</dbReference>
<proteinExistence type="predicted"/>
<dbReference type="AlphaFoldDB" id="A0AAN7LF25"/>
<dbReference type="InterPro" id="IPR025886">
    <property type="entry name" value="PP2-like"/>
</dbReference>
<evidence type="ECO:0000313" key="2">
    <source>
        <dbReference type="Proteomes" id="UP001346149"/>
    </source>
</evidence>
<dbReference type="InterPro" id="IPR052147">
    <property type="entry name" value="PP2-like/Lectin"/>
</dbReference>
<name>A0AAN7LF25_TRANT</name>
<sequence length="116" mass="13375">MFMIMIKADRSYGWDLPVKLQLVLPDGSKQEGELKLYEQPRDQWLMILVGEITRNSGTVEFSMNETDCYRGKSGVVVKGVRIQPKKEFSMNETDCYRRKSGVVVKGVRIQPKKKCQ</sequence>
<dbReference type="GO" id="GO:0030246">
    <property type="term" value="F:carbohydrate binding"/>
    <property type="evidence" value="ECO:0007669"/>
    <property type="project" value="InterPro"/>
</dbReference>
<keyword evidence="2" id="KW-1185">Reference proteome</keyword>
<dbReference type="PANTHER" id="PTHR48478">
    <property type="entry name" value="LECTIN-LIKE"/>
    <property type="match status" value="1"/>
</dbReference>
<reference evidence="1 2" key="1">
    <citation type="journal article" date="2023" name="Hortic Res">
        <title>Pangenome of water caltrop reveals structural variations and asymmetric subgenome divergence after allopolyploidization.</title>
        <authorList>
            <person name="Zhang X."/>
            <person name="Chen Y."/>
            <person name="Wang L."/>
            <person name="Yuan Y."/>
            <person name="Fang M."/>
            <person name="Shi L."/>
            <person name="Lu R."/>
            <person name="Comes H.P."/>
            <person name="Ma Y."/>
            <person name="Chen Y."/>
            <person name="Huang G."/>
            <person name="Zhou Y."/>
            <person name="Zheng Z."/>
            <person name="Qiu Y."/>
        </authorList>
    </citation>
    <scope>NUCLEOTIDE SEQUENCE [LARGE SCALE GENOMIC DNA]</scope>
    <source>
        <strain evidence="1">F231</strain>
    </source>
</reference>
<organism evidence="1 2">
    <name type="scientific">Trapa natans</name>
    <name type="common">Water chestnut</name>
    <dbReference type="NCBI Taxonomy" id="22666"/>
    <lineage>
        <taxon>Eukaryota</taxon>
        <taxon>Viridiplantae</taxon>
        <taxon>Streptophyta</taxon>
        <taxon>Embryophyta</taxon>
        <taxon>Tracheophyta</taxon>
        <taxon>Spermatophyta</taxon>
        <taxon>Magnoliopsida</taxon>
        <taxon>eudicotyledons</taxon>
        <taxon>Gunneridae</taxon>
        <taxon>Pentapetalae</taxon>
        <taxon>rosids</taxon>
        <taxon>malvids</taxon>
        <taxon>Myrtales</taxon>
        <taxon>Lythraceae</taxon>
        <taxon>Trapa</taxon>
    </lineage>
</organism>
<protein>
    <submittedName>
        <fullName evidence="1">Uncharacterized protein</fullName>
    </submittedName>
</protein>
<comment type="caution">
    <text evidence="1">The sequence shown here is derived from an EMBL/GenBank/DDBJ whole genome shotgun (WGS) entry which is preliminary data.</text>
</comment>